<evidence type="ECO:0000313" key="1">
    <source>
        <dbReference type="EMBL" id="MBZ0157158.1"/>
    </source>
</evidence>
<reference evidence="1" key="1">
    <citation type="journal article" date="2021" name="bioRxiv">
        <title>Unraveling nitrogen, sulfur and carbon metabolic pathways and microbial community transcriptional responses to substrate deprivation and toxicity stresses in a bioreactor mimicking anoxic brackish coastal sediment conditions.</title>
        <authorList>
            <person name="Martins P.D."/>
            <person name="Echeveste M.J."/>
            <person name="Arshad A."/>
            <person name="Kurth J."/>
            <person name="Ouboter H."/>
            <person name="Jetten M.S.M."/>
            <person name="Welte C.U."/>
        </authorList>
    </citation>
    <scope>NUCLEOTIDE SEQUENCE</scope>
    <source>
        <strain evidence="1">MAG_39</strain>
    </source>
</reference>
<dbReference type="Proteomes" id="UP000705867">
    <property type="component" value="Unassembled WGS sequence"/>
</dbReference>
<dbReference type="EMBL" id="JAIOIV010000106">
    <property type="protein sequence ID" value="MBZ0157158.1"/>
    <property type="molecule type" value="Genomic_DNA"/>
</dbReference>
<protein>
    <submittedName>
        <fullName evidence="1">Uncharacterized protein</fullName>
    </submittedName>
</protein>
<dbReference type="AlphaFoldDB" id="A0A953M2A0"/>
<evidence type="ECO:0000313" key="2">
    <source>
        <dbReference type="Proteomes" id="UP000705867"/>
    </source>
</evidence>
<comment type="caution">
    <text evidence="1">The sequence shown here is derived from an EMBL/GenBank/DDBJ whole genome shotgun (WGS) entry which is preliminary data.</text>
</comment>
<sequence>MKESRKKAFSVIFLLYLCLLSLPFLYAQQEGPADARFKQAVMMRPSPPLPMP</sequence>
<organism evidence="1 2">
    <name type="scientific">Candidatus Nitrobium versatile</name>
    <dbReference type="NCBI Taxonomy" id="2884831"/>
    <lineage>
        <taxon>Bacteria</taxon>
        <taxon>Pseudomonadati</taxon>
        <taxon>Nitrospirota</taxon>
        <taxon>Nitrospiria</taxon>
        <taxon>Nitrospirales</taxon>
        <taxon>Nitrospiraceae</taxon>
        <taxon>Candidatus Nitrobium</taxon>
    </lineage>
</organism>
<accession>A0A953M2A0</accession>
<gene>
    <name evidence="1" type="ORF">K8I29_13220</name>
</gene>
<proteinExistence type="predicted"/>
<reference evidence="1" key="2">
    <citation type="submission" date="2021-08" db="EMBL/GenBank/DDBJ databases">
        <authorList>
            <person name="Dalcin Martins P."/>
        </authorList>
    </citation>
    <scope>NUCLEOTIDE SEQUENCE</scope>
    <source>
        <strain evidence="1">MAG_39</strain>
    </source>
</reference>
<name>A0A953M2A0_9BACT</name>